<evidence type="ECO:0000256" key="2">
    <source>
        <dbReference type="ARBA" id="ARBA00022692"/>
    </source>
</evidence>
<dbReference type="STRING" id="985053.VMUT_2166"/>
<dbReference type="eggNOG" id="arCOG04344">
    <property type="taxonomic scope" value="Archaea"/>
</dbReference>
<organism evidence="6 7">
    <name type="scientific">Vulcanisaeta moutnovskia (strain 768-28)</name>
    <dbReference type="NCBI Taxonomy" id="985053"/>
    <lineage>
        <taxon>Archaea</taxon>
        <taxon>Thermoproteota</taxon>
        <taxon>Thermoprotei</taxon>
        <taxon>Thermoproteales</taxon>
        <taxon>Thermoproteaceae</taxon>
        <taxon>Vulcanisaeta</taxon>
    </lineage>
</organism>
<keyword evidence="3 5" id="KW-1133">Transmembrane helix</keyword>
<evidence type="ECO:0000256" key="1">
    <source>
        <dbReference type="ARBA" id="ARBA00004141"/>
    </source>
</evidence>
<keyword evidence="2 5" id="KW-0812">Transmembrane</keyword>
<dbReference type="Pfam" id="PF09685">
    <property type="entry name" value="MamF_MmsF"/>
    <property type="match status" value="1"/>
</dbReference>
<feature type="transmembrane region" description="Helical" evidence="5">
    <location>
        <begin position="65"/>
        <end position="94"/>
    </location>
</feature>
<dbReference type="InterPro" id="IPR019109">
    <property type="entry name" value="MamF_MmsF"/>
</dbReference>
<accession>F0QX74</accession>
<protein>
    <submittedName>
        <fullName evidence="6">Uncharacterized protein</fullName>
    </submittedName>
</protein>
<dbReference type="AlphaFoldDB" id="F0QX74"/>
<evidence type="ECO:0000313" key="6">
    <source>
        <dbReference type="EMBL" id="ADY02363.1"/>
    </source>
</evidence>
<evidence type="ECO:0000256" key="3">
    <source>
        <dbReference type="ARBA" id="ARBA00022989"/>
    </source>
</evidence>
<evidence type="ECO:0000256" key="5">
    <source>
        <dbReference type="SAM" id="Phobius"/>
    </source>
</evidence>
<evidence type="ECO:0000313" key="7">
    <source>
        <dbReference type="Proteomes" id="UP000007485"/>
    </source>
</evidence>
<proteinExistence type="predicted"/>
<comment type="subcellular location">
    <subcellularLocation>
        <location evidence="1">Membrane</location>
        <topology evidence="1">Multi-pass membrane protein</topology>
    </subcellularLocation>
</comment>
<dbReference type="Proteomes" id="UP000007485">
    <property type="component" value="Chromosome"/>
</dbReference>
<keyword evidence="7" id="KW-1185">Reference proteome</keyword>
<name>F0QX74_VULM7</name>
<dbReference type="EMBL" id="CP002529">
    <property type="protein sequence ID" value="ADY02363.1"/>
    <property type="molecule type" value="Genomic_DNA"/>
</dbReference>
<dbReference type="HOGENOM" id="CLU_2079303_0_0_2"/>
<sequence>MSMLTMSSSESRVWAAIAWALLIIGAIVALIIRPRDDYVRYWAVESIGFTIVIIIAWILVEIVSIVFAFTIVIPLILKVLYVLGIFLAWIIGVFKSLTGDYWRPPIIHETSEWVKRVLRL</sequence>
<reference evidence="6 7" key="1">
    <citation type="journal article" date="2011" name="J. Bacteriol.">
        <title>Complete genome sequence of 'Vulcanisaeta moutnovskia' strain 768-28, a novel member of the hyperthermophilic crenarchaeal genus vulcanisaeta.</title>
        <authorList>
            <person name="Gumerov V.M."/>
            <person name="Mardanov A.V."/>
            <person name="Beletsky A.V."/>
            <person name="Prokofeva M.I."/>
            <person name="Bonch-Osmolovskaya E.A."/>
            <person name="Ravin N.V."/>
            <person name="Skryabin K.G."/>
        </authorList>
    </citation>
    <scope>NUCLEOTIDE SEQUENCE [LARGE SCALE GENOMIC DNA]</scope>
    <source>
        <strain evidence="6 7">768-28</strain>
    </source>
</reference>
<dbReference type="KEGG" id="vmo:VMUT_2166"/>
<keyword evidence="4 5" id="KW-0472">Membrane</keyword>
<gene>
    <name evidence="6" type="ordered locus">VMUT_2166</name>
</gene>
<feature type="transmembrane region" description="Helical" evidence="5">
    <location>
        <begin position="39"/>
        <end position="59"/>
    </location>
</feature>
<evidence type="ECO:0000256" key="4">
    <source>
        <dbReference type="ARBA" id="ARBA00023136"/>
    </source>
</evidence>
<feature type="transmembrane region" description="Helical" evidence="5">
    <location>
        <begin position="12"/>
        <end position="32"/>
    </location>
</feature>